<reference evidence="7 8" key="1">
    <citation type="journal article" date="2010" name="Stand. Genomic Sci.">
        <title>Complete genome sequence of Archaeoglobus profundus type strain (AV18).</title>
        <authorList>
            <person name="von Jan M."/>
            <person name="Lapidus A."/>
            <person name="Del Rio T.G."/>
            <person name="Copeland A."/>
            <person name="Tice H."/>
            <person name="Cheng J.F."/>
            <person name="Lucas S."/>
            <person name="Chen F."/>
            <person name="Nolan M."/>
            <person name="Goodwin L."/>
            <person name="Han C."/>
            <person name="Pitluck S."/>
            <person name="Liolios K."/>
            <person name="Ivanova N."/>
            <person name="Mavromatis K."/>
            <person name="Ovchinnikova G."/>
            <person name="Chertkov O."/>
            <person name="Pati A."/>
            <person name="Chen A."/>
            <person name="Palaniappan K."/>
            <person name="Land M."/>
            <person name="Hauser L."/>
            <person name="Chang Y.J."/>
            <person name="Jeffries C.D."/>
            <person name="Saunders E."/>
            <person name="Brettin T."/>
            <person name="Detter J.C."/>
            <person name="Chain P."/>
            <person name="Eichinger K."/>
            <person name="Huber H."/>
            <person name="Spring S."/>
            <person name="Rohde M."/>
            <person name="Goker M."/>
            <person name="Wirth R."/>
            <person name="Woyke T."/>
            <person name="Bristow J."/>
            <person name="Eisen J.A."/>
            <person name="Markowitz V."/>
            <person name="Hugenholtz P."/>
            <person name="Kyrpides N.C."/>
            <person name="Klenk H.P."/>
        </authorList>
    </citation>
    <scope>NUCLEOTIDE SEQUENCE [LARGE SCALE GENOMIC DNA]</scope>
    <source>
        <strain evidence="8">DSM 5631 / JCM 9629 / NBRC 100127 / Av18</strain>
    </source>
</reference>
<dbReference type="eggNOG" id="arCOG02881">
    <property type="taxonomic scope" value="Archaea"/>
</dbReference>
<dbReference type="PaxDb" id="572546-Arcpr_1455"/>
<accession>D2REF8</accession>
<feature type="transmembrane region" description="Helical" evidence="5">
    <location>
        <begin position="161"/>
        <end position="179"/>
    </location>
</feature>
<protein>
    <submittedName>
        <fullName evidence="7">Sodium/calcium exchanger membrane region</fullName>
    </submittedName>
</protein>
<feature type="transmembrane region" description="Helical" evidence="5">
    <location>
        <begin position="205"/>
        <end position="226"/>
    </location>
</feature>
<dbReference type="Pfam" id="PF01699">
    <property type="entry name" value="Na_Ca_ex"/>
    <property type="match status" value="2"/>
</dbReference>
<evidence type="ECO:0000313" key="8">
    <source>
        <dbReference type="Proteomes" id="UP000001901"/>
    </source>
</evidence>
<evidence type="ECO:0000256" key="2">
    <source>
        <dbReference type="ARBA" id="ARBA00022692"/>
    </source>
</evidence>
<dbReference type="GO" id="GO:0016020">
    <property type="term" value="C:membrane"/>
    <property type="evidence" value="ECO:0007669"/>
    <property type="project" value="UniProtKB-SubCell"/>
</dbReference>
<dbReference type="GeneID" id="8740144"/>
<feature type="transmembrane region" description="Helical" evidence="5">
    <location>
        <begin position="246"/>
        <end position="264"/>
    </location>
</feature>
<dbReference type="EMBL" id="CP001857">
    <property type="protein sequence ID" value="ADB58502.1"/>
    <property type="molecule type" value="Genomic_DNA"/>
</dbReference>
<dbReference type="InterPro" id="IPR004837">
    <property type="entry name" value="NaCa_Exmemb"/>
</dbReference>
<dbReference type="RefSeq" id="WP_012940838.1">
    <property type="nucleotide sequence ID" value="NC_013741.1"/>
</dbReference>
<feature type="transmembrane region" description="Helical" evidence="5">
    <location>
        <begin position="32"/>
        <end position="51"/>
    </location>
</feature>
<evidence type="ECO:0000259" key="6">
    <source>
        <dbReference type="Pfam" id="PF01699"/>
    </source>
</evidence>
<dbReference type="Proteomes" id="UP000001901">
    <property type="component" value="Chromosome"/>
</dbReference>
<dbReference type="STRING" id="572546.Arcpr_1455"/>
<feature type="transmembrane region" description="Helical" evidence="5">
    <location>
        <begin position="105"/>
        <end position="123"/>
    </location>
</feature>
<dbReference type="InterPro" id="IPR044880">
    <property type="entry name" value="NCX_ion-bd_dom_sf"/>
</dbReference>
<keyword evidence="3 5" id="KW-1133">Transmembrane helix</keyword>
<name>D2REF8_ARCPA</name>
<dbReference type="AlphaFoldDB" id="D2REF8"/>
<evidence type="ECO:0000256" key="4">
    <source>
        <dbReference type="ARBA" id="ARBA00023136"/>
    </source>
</evidence>
<feature type="transmembrane region" description="Helical" evidence="5">
    <location>
        <begin position="284"/>
        <end position="303"/>
    </location>
</feature>
<keyword evidence="2 5" id="KW-0812">Transmembrane</keyword>
<evidence type="ECO:0000256" key="3">
    <source>
        <dbReference type="ARBA" id="ARBA00022989"/>
    </source>
</evidence>
<dbReference type="OrthoDB" id="291322at2157"/>
<feature type="transmembrane region" description="Helical" evidence="5">
    <location>
        <begin position="63"/>
        <end position="85"/>
    </location>
</feature>
<dbReference type="HOGENOM" id="CLU_050651_0_0_2"/>
<evidence type="ECO:0000256" key="1">
    <source>
        <dbReference type="ARBA" id="ARBA00004141"/>
    </source>
</evidence>
<keyword evidence="4 5" id="KW-0472">Membrane</keyword>
<comment type="subcellular location">
    <subcellularLocation>
        <location evidence="1">Membrane</location>
        <topology evidence="1">Multi-pass membrane protein</topology>
    </subcellularLocation>
</comment>
<dbReference type="Gene3D" id="1.20.1420.30">
    <property type="entry name" value="NCX, central ion-binding region"/>
    <property type="match status" value="2"/>
</dbReference>
<evidence type="ECO:0000313" key="7">
    <source>
        <dbReference type="EMBL" id="ADB58502.1"/>
    </source>
</evidence>
<organism evidence="7 8">
    <name type="scientific">Archaeoglobus profundus (strain DSM 5631 / JCM 9629 / NBRC 100127 / Av18)</name>
    <dbReference type="NCBI Taxonomy" id="572546"/>
    <lineage>
        <taxon>Archaea</taxon>
        <taxon>Methanobacteriati</taxon>
        <taxon>Methanobacteriota</taxon>
        <taxon>Archaeoglobi</taxon>
        <taxon>Archaeoglobales</taxon>
        <taxon>Archaeoglobaceae</taxon>
        <taxon>Archaeoglobus</taxon>
    </lineage>
</organism>
<evidence type="ECO:0000256" key="5">
    <source>
        <dbReference type="SAM" id="Phobius"/>
    </source>
</evidence>
<feature type="transmembrane region" description="Helical" evidence="5">
    <location>
        <begin position="7"/>
        <end position="26"/>
    </location>
</feature>
<keyword evidence="8" id="KW-1185">Reference proteome</keyword>
<dbReference type="KEGG" id="apo:Arcpr_1455"/>
<dbReference type="GO" id="GO:0055085">
    <property type="term" value="P:transmembrane transport"/>
    <property type="evidence" value="ECO:0007669"/>
    <property type="project" value="InterPro"/>
</dbReference>
<feature type="transmembrane region" description="Helical" evidence="5">
    <location>
        <begin position="135"/>
        <end position="155"/>
    </location>
</feature>
<feature type="transmembrane region" description="Helical" evidence="5">
    <location>
        <begin position="358"/>
        <end position="374"/>
    </location>
</feature>
<gene>
    <name evidence="7" type="ordered locus">Arcpr_1455</name>
</gene>
<feature type="domain" description="Sodium/calcium exchanger membrane region" evidence="6">
    <location>
        <begin position="208"/>
        <end position="350"/>
    </location>
</feature>
<sequence length="393" mass="44191">MQREKMMIFTAITFTFPWIFSYIYQIHYPPHVTALISGSAVISSAFLISWSAETAEIDIPRSLSLAVVALLAVLPEYAVDVYFAWMAGKVGGAYTHYATANMTGANRLLLGVGWSLVALTAMMKLRKGEVELDEGLRLETFILLLATLYCFTIPLKGNIHPVDGLILISLFFLYIYLATKAYREEFELEGVPKYLASFPEKIRRIIIVTLLFFSAFVIFISVEAFAEALIGTAKSFGLDEFLMVQWVAPLASESPEFVVAMYLVRRMRITAGMNALISSKVNQWTLLIGCLPIVYSMALLTPSPLPLDARQREEILLTASQSLFGLAIISNLRINLWEALALLTLFLAQFVYESIETRYILSIIYIALSIPIIVKERENIRVAMRYITRVINS</sequence>
<proteinExistence type="predicted"/>
<feature type="domain" description="Sodium/calcium exchanger membrane region" evidence="6">
    <location>
        <begin position="41"/>
        <end position="179"/>
    </location>
</feature>